<name>A0A428ZHG3_KIBAR</name>
<comment type="caution">
    <text evidence="3">The sequence shown here is derived from an EMBL/GenBank/DDBJ whole genome shotgun (WGS) entry which is preliminary data.</text>
</comment>
<dbReference type="SUPFAM" id="SSF51735">
    <property type="entry name" value="NAD(P)-binding Rossmann-fold domains"/>
    <property type="match status" value="1"/>
</dbReference>
<dbReference type="GO" id="GO:0016491">
    <property type="term" value="F:oxidoreductase activity"/>
    <property type="evidence" value="ECO:0007669"/>
    <property type="project" value="UniProtKB-KW"/>
</dbReference>
<dbReference type="PANTHER" id="PTHR43976:SF16">
    <property type="entry name" value="SHORT-CHAIN DEHYDROGENASE_REDUCTASE FAMILY PROTEIN"/>
    <property type="match status" value="1"/>
</dbReference>
<evidence type="ECO:0000313" key="3">
    <source>
        <dbReference type="EMBL" id="RSM87517.1"/>
    </source>
</evidence>
<gene>
    <name evidence="3" type="ORF">DMH04_10890</name>
</gene>
<dbReference type="NCBIfam" id="NF005065">
    <property type="entry name" value="PRK06482.1"/>
    <property type="match status" value="1"/>
</dbReference>
<dbReference type="RefSeq" id="WP_037264142.1">
    <property type="nucleotide sequence ID" value="NZ_QHKI01000006.1"/>
</dbReference>
<accession>A0A428ZHG3</accession>
<dbReference type="InterPro" id="IPR051911">
    <property type="entry name" value="SDR_oxidoreductase"/>
</dbReference>
<dbReference type="InterPro" id="IPR002347">
    <property type="entry name" value="SDR_fam"/>
</dbReference>
<dbReference type="EMBL" id="QHKI01000006">
    <property type="protein sequence ID" value="RSM87517.1"/>
    <property type="molecule type" value="Genomic_DNA"/>
</dbReference>
<comment type="similarity">
    <text evidence="1">Belongs to the short-chain dehydrogenases/reductases (SDR) family.</text>
</comment>
<sequence length="279" mass="28718">MAQWFVTGASAGIGREVTEQLLAAGHRVAATARDASRLEDLAEAYPGMVWTADLDVTDTAAVRAVVARAFEELGRIDVVFSNADRGAVGAAEELTDEAIAEQVAVNMTGPIQLVRAVLPFLRAQGGGRIIQTSTMGAQISSPGASLYHASKWGVEGFLESIIGEVAPFGIGITMVEPGSVRTGFGAALSIAEASPAYSETPAGQVRQYIETSGGNLTGAAPGDPARVAAAIITSASTNPAPRRLILGSDAYQAVHAALSGRLREVEDGRVLAASTDFPA</sequence>
<evidence type="ECO:0000313" key="4">
    <source>
        <dbReference type="Proteomes" id="UP000287547"/>
    </source>
</evidence>
<dbReference type="AlphaFoldDB" id="A0A428ZHG3"/>
<organism evidence="3 4">
    <name type="scientific">Kibdelosporangium aridum</name>
    <dbReference type="NCBI Taxonomy" id="2030"/>
    <lineage>
        <taxon>Bacteria</taxon>
        <taxon>Bacillati</taxon>
        <taxon>Actinomycetota</taxon>
        <taxon>Actinomycetes</taxon>
        <taxon>Pseudonocardiales</taxon>
        <taxon>Pseudonocardiaceae</taxon>
        <taxon>Kibdelosporangium</taxon>
    </lineage>
</organism>
<proteinExistence type="inferred from homology"/>
<dbReference type="PRINTS" id="PR00081">
    <property type="entry name" value="GDHRDH"/>
</dbReference>
<dbReference type="OrthoDB" id="9792003at2"/>
<protein>
    <submittedName>
        <fullName evidence="3">Short chain dehydrogenase</fullName>
    </submittedName>
</protein>
<dbReference type="InterPro" id="IPR036291">
    <property type="entry name" value="NAD(P)-bd_dom_sf"/>
</dbReference>
<reference evidence="3 4" key="1">
    <citation type="submission" date="2018-05" db="EMBL/GenBank/DDBJ databases">
        <title>Evolution of GPA BGCs.</title>
        <authorList>
            <person name="Waglechner N."/>
            <person name="Wright G.D."/>
        </authorList>
    </citation>
    <scope>NUCLEOTIDE SEQUENCE [LARGE SCALE GENOMIC DNA]</scope>
    <source>
        <strain evidence="3 4">A82846</strain>
    </source>
</reference>
<evidence type="ECO:0000256" key="1">
    <source>
        <dbReference type="ARBA" id="ARBA00006484"/>
    </source>
</evidence>
<keyword evidence="2" id="KW-0560">Oxidoreductase</keyword>
<dbReference type="Pfam" id="PF00106">
    <property type="entry name" value="adh_short"/>
    <property type="match status" value="1"/>
</dbReference>
<evidence type="ECO:0000256" key="2">
    <source>
        <dbReference type="ARBA" id="ARBA00023002"/>
    </source>
</evidence>
<dbReference type="PANTHER" id="PTHR43976">
    <property type="entry name" value="SHORT CHAIN DEHYDROGENASE"/>
    <property type="match status" value="1"/>
</dbReference>
<dbReference type="Gene3D" id="3.40.50.720">
    <property type="entry name" value="NAD(P)-binding Rossmann-like Domain"/>
    <property type="match status" value="1"/>
</dbReference>
<dbReference type="Proteomes" id="UP000287547">
    <property type="component" value="Unassembled WGS sequence"/>
</dbReference>